<comment type="caution">
    <text evidence="1">The sequence shown here is derived from an EMBL/GenBank/DDBJ whole genome shotgun (WGS) entry which is preliminary data.</text>
</comment>
<dbReference type="Proteomes" id="UP000266340">
    <property type="component" value="Unassembled WGS sequence"/>
</dbReference>
<evidence type="ECO:0000313" key="2">
    <source>
        <dbReference type="Proteomes" id="UP000266340"/>
    </source>
</evidence>
<accession>A0A398CK34</accession>
<organism evidence="1 2">
    <name type="scientific">Cohnella faecalis</name>
    <dbReference type="NCBI Taxonomy" id="2315694"/>
    <lineage>
        <taxon>Bacteria</taxon>
        <taxon>Bacillati</taxon>
        <taxon>Bacillota</taxon>
        <taxon>Bacilli</taxon>
        <taxon>Bacillales</taxon>
        <taxon>Paenibacillaceae</taxon>
        <taxon>Cohnella</taxon>
    </lineage>
</organism>
<protein>
    <submittedName>
        <fullName evidence="1">Uncharacterized protein</fullName>
    </submittedName>
</protein>
<gene>
    <name evidence="1" type="ORF">D3H35_18795</name>
</gene>
<name>A0A398CK34_9BACL</name>
<proteinExistence type="predicted"/>
<sequence length="153" mass="17059">MSSTLKELPIRHWRAKSRGGSRECESRGCWKANRSRNGFRIIRSLPFLNCCRRSAGCRLRQSSGGPHRHPDRRNAVCPRSSGQLILDAPVSGGLLSEHTLQLVHSLASLCFFRHVAAASVAYVAITTYHQEMIPTVLLLNIANRARRSLFPLG</sequence>
<dbReference type="AlphaFoldDB" id="A0A398CK34"/>
<evidence type="ECO:0000313" key="1">
    <source>
        <dbReference type="EMBL" id="RIE02705.1"/>
    </source>
</evidence>
<keyword evidence="2" id="KW-1185">Reference proteome</keyword>
<reference evidence="1 2" key="1">
    <citation type="submission" date="2018-09" db="EMBL/GenBank/DDBJ databases">
        <title>Cohnella cavernae sp. nov., isolated from a karst cave.</title>
        <authorList>
            <person name="Zhu H."/>
        </authorList>
    </citation>
    <scope>NUCLEOTIDE SEQUENCE [LARGE SCALE GENOMIC DNA]</scope>
    <source>
        <strain evidence="1 2">K2E09-144</strain>
    </source>
</reference>
<dbReference type="EMBL" id="QXJM01000039">
    <property type="protein sequence ID" value="RIE02705.1"/>
    <property type="molecule type" value="Genomic_DNA"/>
</dbReference>